<dbReference type="CDD" id="cd01127">
    <property type="entry name" value="TrwB_TraG_TraD_VirD4"/>
    <property type="match status" value="1"/>
</dbReference>
<keyword evidence="5 9" id="KW-0547">Nucleotide-binding</keyword>
<keyword evidence="6 9" id="KW-0067">ATP-binding</keyword>
<keyword evidence="8 10" id="KW-0472">Membrane</keyword>
<dbReference type="InterPro" id="IPR023836">
    <property type="entry name" value="EccCa-like_Actinobacteria"/>
</dbReference>
<feature type="transmembrane region" description="Helical" evidence="10">
    <location>
        <begin position="42"/>
        <end position="60"/>
    </location>
</feature>
<comment type="subcellular location">
    <subcellularLocation>
        <location evidence="1">Cell membrane</location>
        <topology evidence="1">Multi-pass membrane protein</topology>
    </subcellularLocation>
</comment>
<dbReference type="NCBIfam" id="TIGR03925">
    <property type="entry name" value="T7SS_EccC_b"/>
    <property type="match status" value="1"/>
</dbReference>
<evidence type="ECO:0000256" key="9">
    <source>
        <dbReference type="PROSITE-ProRule" id="PRU00289"/>
    </source>
</evidence>
<comment type="caution">
    <text evidence="12">The sequence shown here is derived from an EMBL/GenBank/DDBJ whole genome shotgun (WGS) entry which is preliminary data.</text>
</comment>
<evidence type="ECO:0000256" key="8">
    <source>
        <dbReference type="ARBA" id="ARBA00023136"/>
    </source>
</evidence>
<dbReference type="EMBL" id="JBKBDD010000015">
    <property type="protein sequence ID" value="MFN6547508.1"/>
    <property type="molecule type" value="Genomic_DNA"/>
</dbReference>
<reference evidence="12 13" key="1">
    <citation type="submission" date="2024-12" db="EMBL/GenBank/DDBJ databases">
        <title>The coexistence of Mycolicibacterium septicum and Mycolicibacterium nivoides in clinical samples.</title>
        <authorList>
            <person name="Wang C."/>
            <person name="Feng Y."/>
            <person name="Zong Z."/>
        </authorList>
    </citation>
    <scope>NUCLEOTIDE SEQUENCE [LARGE SCALE GENOMIC DNA]</scope>
    <source>
        <strain evidence="12 13">120309</strain>
    </source>
</reference>
<keyword evidence="13" id="KW-1185">Reference proteome</keyword>
<dbReference type="InterPro" id="IPR023837">
    <property type="entry name" value="EccCb-like_Actinobacteria"/>
</dbReference>
<dbReference type="GeneID" id="300559438"/>
<evidence type="ECO:0000256" key="3">
    <source>
        <dbReference type="ARBA" id="ARBA00022692"/>
    </source>
</evidence>
<dbReference type="Gene3D" id="3.40.50.300">
    <property type="entry name" value="P-loop containing nucleotide triphosphate hydrolases"/>
    <property type="match status" value="4"/>
</dbReference>
<dbReference type="PROSITE" id="PS50901">
    <property type="entry name" value="FTSK"/>
    <property type="match status" value="2"/>
</dbReference>
<feature type="binding site" evidence="9">
    <location>
        <begin position="476"/>
        <end position="483"/>
    </location>
    <ligand>
        <name>ATP</name>
        <dbReference type="ChEBI" id="CHEBI:30616"/>
    </ligand>
</feature>
<feature type="binding site" evidence="9">
    <location>
        <begin position="829"/>
        <end position="836"/>
    </location>
    <ligand>
        <name>ATP</name>
        <dbReference type="ChEBI" id="CHEBI:30616"/>
    </ligand>
</feature>
<evidence type="ECO:0000313" key="13">
    <source>
        <dbReference type="Proteomes" id="UP001635816"/>
    </source>
</evidence>
<feature type="domain" description="FtsK" evidence="11">
    <location>
        <begin position="453"/>
        <end position="659"/>
    </location>
</feature>
<dbReference type="InterPro" id="IPR003593">
    <property type="entry name" value="AAA+_ATPase"/>
</dbReference>
<evidence type="ECO:0000256" key="10">
    <source>
        <dbReference type="SAM" id="Phobius"/>
    </source>
</evidence>
<keyword evidence="4" id="KW-0677">Repeat</keyword>
<evidence type="ECO:0000313" key="12">
    <source>
        <dbReference type="EMBL" id="MFN6547508.1"/>
    </source>
</evidence>
<dbReference type="RefSeq" id="WP_090424026.1">
    <property type="nucleotide sequence ID" value="NZ_CP034072.1"/>
</dbReference>
<evidence type="ECO:0000256" key="2">
    <source>
        <dbReference type="ARBA" id="ARBA00022475"/>
    </source>
</evidence>
<evidence type="ECO:0000256" key="6">
    <source>
        <dbReference type="ARBA" id="ARBA00022840"/>
    </source>
</evidence>
<dbReference type="Proteomes" id="UP001635816">
    <property type="component" value="Unassembled WGS sequence"/>
</dbReference>
<name>A0ABW9LHN5_9MYCO</name>
<dbReference type="Pfam" id="PF01580">
    <property type="entry name" value="FtsK_SpoIIIE"/>
    <property type="match status" value="3"/>
</dbReference>
<evidence type="ECO:0000256" key="1">
    <source>
        <dbReference type="ARBA" id="ARBA00004651"/>
    </source>
</evidence>
<dbReference type="SMART" id="SM00382">
    <property type="entry name" value="AAA"/>
    <property type="match status" value="3"/>
</dbReference>
<keyword evidence="2" id="KW-1003">Cell membrane</keyword>
<dbReference type="NCBIfam" id="TIGR03924">
    <property type="entry name" value="T7SS_EccC_a"/>
    <property type="match status" value="1"/>
</dbReference>
<dbReference type="PANTHER" id="PTHR22683">
    <property type="entry name" value="SPORULATION PROTEIN RELATED"/>
    <property type="match status" value="1"/>
</dbReference>
<evidence type="ECO:0000259" key="11">
    <source>
        <dbReference type="PROSITE" id="PS50901"/>
    </source>
</evidence>
<sequence length="1328" mass="145363">MSRLIFEHQRRLTPPTTRKGTITIEPPPQLERIVPPSLLRRVLPYLIVILIVGMIVALFATGMRMISPTMLFFPFVLLLAATALYRGGNKMRTEEVDAERADYLRYLSVVRDNVRAHAAEQRAALEWSHPEPEALAVIPGTRRQWERDPRDHDFLVLRAGLHDVPLDAALKVKDTADEIDLEPVSHSTLRGLLDVQRTVRDAPTGIDVTKLARITVIGEAEEVRDALRAWIAQAVTWHDPTMLGVALASPDVDAADWSWLKWLPHVDISSQADGVGPARYLTAGVAELRGQLDSTLAGRPAFPDEADQALKHMLVVLDDPEADPDDIARKPGLTGVTVIHRSDKLPNREQYPDPERPILRVTEGRIERWQSNGWQPYVDKADAMSAAAAAHIARRLSRWDSNPGYVRSTATGGATFTTLLDIPDASALDVASLWAPRNRDDELRVPIGVTATGEPLYFDLKDEAEGGMGPHGLMIGMTGSGKSQTLMSILLSLLTTHSADRLIVIYADFKGEAGADIFRNFPQVVAVISNMAEKRSLADRFADTLRGEVSRREQLLKEAGRRVQGSAFNSVTEYEAAIAAGHDLPPMPTLFVVADEFTLMLAEHPEYADLFDYVARKGRSFRIHILFASQTLDVGRIKDIDKNTSYRIGLKVSSPSISRQIIGVEDAYHIESGREHKGEGFLVPAPGAVPIKFRSTYVDGIYDPPRAEKSIVVRALPQPQLFTASRVEPEPDTVIVVGGHGQEGTDVLPPRKLIATVGDQLAAYGPQAPKLWLPPLDDSIALDDVLARTEVEPGQLRWPLGEIDKPFEMRRDALVFDANSSAANVLIHGGPRSGKSTALQTFVLSAAALHSPSEVSFYCLDYGGGQLAGLADLAHVGSVATPLEPERIRRTFGELEQLLRARQRQGAVSRVGGSTGKYDDGYGEVFLIVDNLYAFSRDNTDTFNTRNPLLARVTELANTGLAYGIHVVITTPNWLEVPLAMRDGLGLRLELKLHDSHDSIVRVVGALRRPAESVPADQPGRGLTMAAEHFLFAEPQLSDIAVINARYPGQSAPPVRLLPTALAPAALAPLYPAPEQVVIGQREEDLAPVVVDFKNNPLLAVFGDTRSGKTTLLRHIIRTIRENSRPDEVAFTVIDRRLHLVEEPLFPDNEYTANIDRVLPAMLGLSALIEKRRPPAGLSPQELSAWRQRTSPDGHIHYLIIDDVDQIPDGPAVSGPFAGQRPWTNIVGLLAEASDLGLRVIVTARATGSAHAVMTAPLLRRLNDLQATTLMLSGNAADSGKLRGHRFARFPAGRGMLLGDGDAPEFVQLVNPLIDDTALSVNNGRKEF</sequence>
<dbReference type="InterPro" id="IPR027417">
    <property type="entry name" value="P-loop_NTPase"/>
</dbReference>
<dbReference type="SUPFAM" id="SSF52540">
    <property type="entry name" value="P-loop containing nucleoside triphosphate hydrolases"/>
    <property type="match status" value="3"/>
</dbReference>
<evidence type="ECO:0000256" key="7">
    <source>
        <dbReference type="ARBA" id="ARBA00022989"/>
    </source>
</evidence>
<organism evidence="12 13">
    <name type="scientific">Mycolicibacterium nivoides</name>
    <dbReference type="NCBI Taxonomy" id="2487344"/>
    <lineage>
        <taxon>Bacteria</taxon>
        <taxon>Bacillati</taxon>
        <taxon>Actinomycetota</taxon>
        <taxon>Actinomycetes</taxon>
        <taxon>Mycobacteriales</taxon>
        <taxon>Mycobacteriaceae</taxon>
        <taxon>Mycolicibacterium</taxon>
    </lineage>
</organism>
<keyword evidence="3 10" id="KW-0812">Transmembrane</keyword>
<dbReference type="PANTHER" id="PTHR22683:SF1">
    <property type="entry name" value="TYPE VII SECRETION SYSTEM PROTEIN ESSC"/>
    <property type="match status" value="1"/>
</dbReference>
<evidence type="ECO:0000256" key="4">
    <source>
        <dbReference type="ARBA" id="ARBA00022737"/>
    </source>
</evidence>
<evidence type="ECO:0000256" key="5">
    <source>
        <dbReference type="ARBA" id="ARBA00022741"/>
    </source>
</evidence>
<gene>
    <name evidence="12" type="primary">eccCa</name>
    <name evidence="12" type="ORF">ACK4CT_30370</name>
</gene>
<proteinExistence type="predicted"/>
<dbReference type="InterPro" id="IPR002543">
    <property type="entry name" value="FtsK_dom"/>
</dbReference>
<feature type="domain" description="FtsK" evidence="11">
    <location>
        <begin position="811"/>
        <end position="1000"/>
    </location>
</feature>
<protein>
    <submittedName>
        <fullName evidence="12">Type VII secretion protein EccCa</fullName>
    </submittedName>
</protein>
<dbReference type="InterPro" id="IPR050206">
    <property type="entry name" value="FtsK/SpoIIIE/SftA"/>
</dbReference>
<accession>A0ABW9LHN5</accession>
<keyword evidence="7 10" id="KW-1133">Transmembrane helix</keyword>